<accession>A0A161M357</accession>
<dbReference type="GO" id="GO:0030299">
    <property type="term" value="P:intestinal cholesterol absorption"/>
    <property type="evidence" value="ECO:0007669"/>
    <property type="project" value="TreeGrafter"/>
</dbReference>
<dbReference type="PANTHER" id="PTHR45727:SF2">
    <property type="entry name" value="NPC INTRACELLULAR CHOLESTEROL TRANSPORTER 1"/>
    <property type="match status" value="1"/>
</dbReference>
<dbReference type="PANTHER" id="PTHR45727">
    <property type="entry name" value="NPC INTRACELLULAR CHOLESTEROL TRANSPORTER 1"/>
    <property type="match status" value="1"/>
</dbReference>
<evidence type="ECO:0000259" key="2">
    <source>
        <dbReference type="Pfam" id="PF12349"/>
    </source>
</evidence>
<keyword evidence="1" id="KW-1133">Transmembrane helix</keyword>
<keyword evidence="1" id="KW-0472">Membrane</keyword>
<dbReference type="EMBL" id="GEMB01006252">
    <property type="protein sequence ID" value="JAR97083.1"/>
    <property type="molecule type" value="Transcribed_RNA"/>
</dbReference>
<feature type="non-terminal residue" evidence="3">
    <location>
        <position position="1"/>
    </location>
</feature>
<dbReference type="Pfam" id="PF12349">
    <property type="entry name" value="Sterol-sensing"/>
    <property type="match status" value="1"/>
</dbReference>
<dbReference type="GO" id="GO:0015918">
    <property type="term" value="P:sterol transport"/>
    <property type="evidence" value="ECO:0007669"/>
    <property type="project" value="TreeGrafter"/>
</dbReference>
<name>A0A161M357_TRIIF</name>
<organism evidence="3">
    <name type="scientific">Triatoma infestans</name>
    <name type="common">Assassin bug</name>
    <dbReference type="NCBI Taxonomy" id="30076"/>
    <lineage>
        <taxon>Eukaryota</taxon>
        <taxon>Metazoa</taxon>
        <taxon>Ecdysozoa</taxon>
        <taxon>Arthropoda</taxon>
        <taxon>Hexapoda</taxon>
        <taxon>Insecta</taxon>
        <taxon>Pterygota</taxon>
        <taxon>Neoptera</taxon>
        <taxon>Paraneoptera</taxon>
        <taxon>Hemiptera</taxon>
        <taxon>Heteroptera</taxon>
        <taxon>Panheteroptera</taxon>
        <taxon>Cimicomorpha</taxon>
        <taxon>Reduviidae</taxon>
        <taxon>Triatominae</taxon>
        <taxon>Triatoma</taxon>
    </lineage>
</organism>
<dbReference type="AlphaFoldDB" id="A0A161M357"/>
<sequence length="113" mass="13121">MIYLRVSWMGDSMNKSSGRGMALFLDFIFQITCFVSLLALDTIRQSENRLDIACCFHASSKNEHPPEGLLYRLFKSLYVPFLNESSYTSNSYGYILWLALCIYIDVALYKYRT</sequence>
<feature type="transmembrane region" description="Helical" evidence="1">
    <location>
        <begin position="91"/>
        <end position="109"/>
    </location>
</feature>
<feature type="domain" description="HMGCR/SNAP/NPC1-like sterol-sensing" evidence="2">
    <location>
        <begin position="21"/>
        <end position="57"/>
    </location>
</feature>
<proteinExistence type="predicted"/>
<dbReference type="InterPro" id="IPR053958">
    <property type="entry name" value="HMGCR/SNAP/NPC1-like_SSD"/>
</dbReference>
<evidence type="ECO:0000256" key="1">
    <source>
        <dbReference type="SAM" id="Phobius"/>
    </source>
</evidence>
<keyword evidence="1" id="KW-0812">Transmembrane</keyword>
<feature type="transmembrane region" description="Helical" evidence="1">
    <location>
        <begin position="21"/>
        <end position="40"/>
    </location>
</feature>
<reference evidence="3" key="1">
    <citation type="submission" date="2016-04" db="EMBL/GenBank/DDBJ databases">
        <authorList>
            <person name="Calderon-Fernandez G.M.Sr."/>
        </authorList>
    </citation>
    <scope>NUCLEOTIDE SEQUENCE</scope>
    <source>
        <strain evidence="3">Int1</strain>
        <tissue evidence="3">Integument</tissue>
    </source>
</reference>
<dbReference type="GO" id="GO:0005886">
    <property type="term" value="C:plasma membrane"/>
    <property type="evidence" value="ECO:0007669"/>
    <property type="project" value="TreeGrafter"/>
</dbReference>
<protein>
    <submittedName>
        <fullName evidence="3">Niemann-pick c1 protein isoform x1</fullName>
    </submittedName>
</protein>
<evidence type="ECO:0000313" key="3">
    <source>
        <dbReference type="EMBL" id="JAR97083.1"/>
    </source>
</evidence>
<reference evidence="3" key="2">
    <citation type="journal article" date="2017" name="J. Med. Entomol.">
        <title>Transcriptome Analysis of the Triatoma infestans (Hemiptera: Reduviidae) Integument.</title>
        <authorList>
            <person name="Calderon-Fernandez G.M."/>
            <person name="Moriconi D.E."/>
            <person name="Dulbecco A.B."/>
            <person name="Juarez M.P."/>
        </authorList>
    </citation>
    <scope>NUCLEOTIDE SEQUENCE</scope>
    <source>
        <strain evidence="3">Int1</strain>
        <tissue evidence="3">Integument</tissue>
    </source>
</reference>
<dbReference type="GO" id="GO:0042632">
    <property type="term" value="P:cholesterol homeostasis"/>
    <property type="evidence" value="ECO:0007669"/>
    <property type="project" value="TreeGrafter"/>
</dbReference>
<dbReference type="GO" id="GO:0015485">
    <property type="term" value="F:cholesterol binding"/>
    <property type="evidence" value="ECO:0007669"/>
    <property type="project" value="TreeGrafter"/>
</dbReference>